<reference evidence="1" key="1">
    <citation type="submission" date="2021-01" db="EMBL/GenBank/DDBJ databases">
        <title>Adiantum capillus-veneris genome.</title>
        <authorList>
            <person name="Fang Y."/>
            <person name="Liao Q."/>
        </authorList>
    </citation>
    <scope>NUCLEOTIDE SEQUENCE</scope>
    <source>
        <strain evidence="1">H3</strain>
        <tissue evidence="1">Leaf</tissue>
    </source>
</reference>
<evidence type="ECO:0000313" key="2">
    <source>
        <dbReference type="Proteomes" id="UP000886520"/>
    </source>
</evidence>
<accession>A0A9D4ZFA9</accession>
<organism evidence="1 2">
    <name type="scientific">Adiantum capillus-veneris</name>
    <name type="common">Maidenhair fern</name>
    <dbReference type="NCBI Taxonomy" id="13818"/>
    <lineage>
        <taxon>Eukaryota</taxon>
        <taxon>Viridiplantae</taxon>
        <taxon>Streptophyta</taxon>
        <taxon>Embryophyta</taxon>
        <taxon>Tracheophyta</taxon>
        <taxon>Polypodiopsida</taxon>
        <taxon>Polypodiidae</taxon>
        <taxon>Polypodiales</taxon>
        <taxon>Pteridineae</taxon>
        <taxon>Pteridaceae</taxon>
        <taxon>Vittarioideae</taxon>
        <taxon>Adiantum</taxon>
    </lineage>
</organism>
<gene>
    <name evidence="1" type="ORF">GOP47_0014974</name>
</gene>
<dbReference type="EMBL" id="JABFUD020000014">
    <property type="protein sequence ID" value="KAI5070631.1"/>
    <property type="molecule type" value="Genomic_DNA"/>
</dbReference>
<comment type="caution">
    <text evidence="1">The sequence shown here is derived from an EMBL/GenBank/DDBJ whole genome shotgun (WGS) entry which is preliminary data.</text>
</comment>
<dbReference type="PANTHER" id="PTHR34061:SF17">
    <property type="entry name" value="EXPRESSED PROTEIN"/>
    <property type="match status" value="1"/>
</dbReference>
<keyword evidence="2" id="KW-1185">Reference proteome</keyword>
<name>A0A9D4ZFA9_ADICA</name>
<dbReference type="Proteomes" id="UP000886520">
    <property type="component" value="Chromosome 14"/>
</dbReference>
<dbReference type="OrthoDB" id="1138139at2759"/>
<proteinExistence type="predicted"/>
<sequence>MGAAAAAGAVTNKTIENAKKLEKVASWVKGGLASAFFASLEKCSCIHLATTDEDNDDADAGETDRTHLMRSCKADGIALVVEDEASVQNWAEQTLPFMSSPFGMGRFT</sequence>
<protein>
    <submittedName>
        <fullName evidence="1">Uncharacterized protein</fullName>
    </submittedName>
</protein>
<dbReference type="AlphaFoldDB" id="A0A9D4ZFA9"/>
<evidence type="ECO:0000313" key="1">
    <source>
        <dbReference type="EMBL" id="KAI5070631.1"/>
    </source>
</evidence>
<dbReference type="PANTHER" id="PTHR34061">
    <property type="entry name" value="PROTEIN, PUTATIVE-RELATED"/>
    <property type="match status" value="1"/>
</dbReference>